<comment type="cofactor">
    <cofactor evidence="1">
        <name>Mg(2+)</name>
        <dbReference type="ChEBI" id="CHEBI:18420"/>
    </cofactor>
</comment>
<name>A0A427Y8P2_9TREE</name>
<dbReference type="FunFam" id="3.90.79.10:FF:000012">
    <property type="entry name" value="Isopentenyl-diphosphate Delta-isomerase 1"/>
    <property type="match status" value="1"/>
</dbReference>
<evidence type="ECO:0000256" key="8">
    <source>
        <dbReference type="ARBA" id="ARBA00022955"/>
    </source>
</evidence>
<protein>
    <recommendedName>
        <fullName evidence="4">isopentenyl-diphosphate Delta-isomerase</fullName>
        <ecNumber evidence="4">5.3.3.2</ecNumber>
    </recommendedName>
</protein>
<keyword evidence="7" id="KW-0460">Magnesium</keyword>
<evidence type="ECO:0000313" key="15">
    <source>
        <dbReference type="EMBL" id="RSH87468.1"/>
    </source>
</evidence>
<organism evidence="15 16">
    <name type="scientific">Saitozyma podzolica</name>
    <dbReference type="NCBI Taxonomy" id="1890683"/>
    <lineage>
        <taxon>Eukaryota</taxon>
        <taxon>Fungi</taxon>
        <taxon>Dikarya</taxon>
        <taxon>Basidiomycota</taxon>
        <taxon>Agaricomycotina</taxon>
        <taxon>Tremellomycetes</taxon>
        <taxon>Tremellales</taxon>
        <taxon>Trimorphomycetaceae</taxon>
        <taxon>Saitozyma</taxon>
    </lineage>
</organism>
<evidence type="ECO:0000256" key="2">
    <source>
        <dbReference type="ARBA" id="ARBA00004826"/>
    </source>
</evidence>
<dbReference type="InterPro" id="IPR015797">
    <property type="entry name" value="NUDIX_hydrolase-like_dom_sf"/>
</dbReference>
<dbReference type="Pfam" id="PF00293">
    <property type="entry name" value="NUDIX"/>
    <property type="match status" value="1"/>
</dbReference>
<evidence type="ECO:0000256" key="5">
    <source>
        <dbReference type="ARBA" id="ARBA00022516"/>
    </source>
</evidence>
<dbReference type="CDD" id="cd02885">
    <property type="entry name" value="NUDIX_IPP_Isomerase"/>
    <property type="match status" value="1"/>
</dbReference>
<dbReference type="InterPro" id="IPR011876">
    <property type="entry name" value="IsopentenylPP_isomerase_typ1"/>
</dbReference>
<reference evidence="15 16" key="1">
    <citation type="submission" date="2018-11" db="EMBL/GenBank/DDBJ databases">
        <title>Genome sequence of Saitozyma podzolica DSM 27192.</title>
        <authorList>
            <person name="Aliyu H."/>
            <person name="Gorte O."/>
            <person name="Ochsenreither K."/>
        </authorList>
    </citation>
    <scope>NUCLEOTIDE SEQUENCE [LARGE SCALE GENOMIC DNA]</scope>
    <source>
        <strain evidence="15 16">DSM 27192</strain>
    </source>
</reference>
<sequence>MTTTTLAPSSTAPTTTLTLSSVVSGSTPELEGYDEEQVRLMEERCILVNEKDEAYGEDSKKTCHLMTNINAGLLHRAFSVFLFRPSDGRLLLQKRADEKITFPGMWTNTCCSHPLSIRAELVEEGQKGVRAAAIRKLPHELGIPASQLKSDDFTFLTRIHYLAPSDGLWGEHEIDYILFCTLDVDLDINPNEVSDARYVSKAELEAMFVDDSNSFTPWFRLIARDLLFPWWDEMLAKSEAEGKGVVRAVYDRLSPLGSQILPPKTADITSPDLGPLESALEGASAVVSLAGVLVGSKKKMVEVQQEGAERVARTAKKVGAGRLVLVSAIGADKGGVTAYWRTKAAAEETFLQTDPTATIIRPSIIFGPGDSFFTRFATLAKWLPFLPVFGGGITRFQPVYAGDVARAVEICCRDDPEVVKQVGGKIVEAGGPDGELQTHFRSVRNSLGLTILDPQVSGVADEPAQSSPTGRRLILSLPFWLGTTQAFFLEKLPETIFTLTRDQVTQLRSDNIVSPVPPLNALSFDKLLAAFPSSLPSSQPGNAGLTSVHKVLPRYLGPAKGVEQGKRTHGRGSAVDQLGDVQRTTRRAEEMKGKGQ</sequence>
<dbReference type="PANTHER" id="PTHR10885:SF0">
    <property type="entry name" value="ISOPENTENYL-DIPHOSPHATE DELTA-ISOMERASE"/>
    <property type="match status" value="1"/>
</dbReference>
<dbReference type="AlphaFoldDB" id="A0A427Y8P2"/>
<proteinExistence type="inferred from homology"/>
<evidence type="ECO:0000259" key="14">
    <source>
        <dbReference type="PROSITE" id="PS51462"/>
    </source>
</evidence>
<dbReference type="OrthoDB" id="510307at2759"/>
<dbReference type="Gene3D" id="3.90.79.10">
    <property type="entry name" value="Nucleoside Triphosphate Pyrophosphohydrolase"/>
    <property type="match status" value="1"/>
</dbReference>
<dbReference type="GO" id="GO:0046872">
    <property type="term" value="F:metal ion binding"/>
    <property type="evidence" value="ECO:0007669"/>
    <property type="project" value="UniProtKB-KW"/>
</dbReference>
<dbReference type="InterPro" id="IPR036291">
    <property type="entry name" value="NAD(P)-bd_dom_sf"/>
</dbReference>
<comment type="catalytic activity">
    <reaction evidence="12">
        <text>isopentenyl diphosphate = dimethylallyl diphosphate</text>
        <dbReference type="Rhea" id="RHEA:23284"/>
        <dbReference type="ChEBI" id="CHEBI:57623"/>
        <dbReference type="ChEBI" id="CHEBI:128769"/>
        <dbReference type="EC" id="5.3.3.2"/>
    </reaction>
    <physiologicalReaction direction="left-to-right" evidence="12">
        <dbReference type="Rhea" id="RHEA:23285"/>
    </physiologicalReaction>
</comment>
<evidence type="ECO:0000256" key="10">
    <source>
        <dbReference type="ARBA" id="ARBA00023229"/>
    </source>
</evidence>
<feature type="region of interest" description="Disordered" evidence="13">
    <location>
        <begin position="559"/>
        <end position="596"/>
    </location>
</feature>
<dbReference type="Proteomes" id="UP000279259">
    <property type="component" value="Unassembled WGS sequence"/>
</dbReference>
<gene>
    <name evidence="15" type="ORF">EHS25_003378</name>
</gene>
<dbReference type="SUPFAM" id="SSF55811">
    <property type="entry name" value="Nudix"/>
    <property type="match status" value="1"/>
</dbReference>
<dbReference type="EMBL" id="RSCD01000017">
    <property type="protein sequence ID" value="RSH87468.1"/>
    <property type="molecule type" value="Genomic_DNA"/>
</dbReference>
<evidence type="ECO:0000256" key="9">
    <source>
        <dbReference type="ARBA" id="ARBA00023098"/>
    </source>
</evidence>
<dbReference type="InterPro" id="IPR016040">
    <property type="entry name" value="NAD(P)-bd_dom"/>
</dbReference>
<accession>A0A427Y8P2</accession>
<keyword evidence="8" id="KW-0752">Steroid biosynthesis</keyword>
<dbReference type="InterPro" id="IPR000086">
    <property type="entry name" value="NUDIX_hydrolase_dom"/>
</dbReference>
<dbReference type="UniPathway" id="UPA00059">
    <property type="reaction ID" value="UER00104"/>
</dbReference>
<feature type="compositionally biased region" description="Basic and acidic residues" evidence="13">
    <location>
        <begin position="586"/>
        <end position="596"/>
    </location>
</feature>
<dbReference type="GO" id="GO:0050992">
    <property type="term" value="P:dimethylallyl diphosphate biosynthetic process"/>
    <property type="evidence" value="ECO:0007669"/>
    <property type="project" value="UniProtKB-UniPathway"/>
</dbReference>
<evidence type="ECO:0000256" key="1">
    <source>
        <dbReference type="ARBA" id="ARBA00001946"/>
    </source>
</evidence>
<dbReference type="EC" id="5.3.3.2" evidence="4"/>
<dbReference type="GO" id="GO:0006694">
    <property type="term" value="P:steroid biosynthetic process"/>
    <property type="evidence" value="ECO:0007669"/>
    <property type="project" value="UniProtKB-KW"/>
</dbReference>
<dbReference type="NCBIfam" id="TIGR02150">
    <property type="entry name" value="IPP_isom_1"/>
    <property type="match status" value="1"/>
</dbReference>
<evidence type="ECO:0000256" key="11">
    <source>
        <dbReference type="ARBA" id="ARBA00023235"/>
    </source>
</evidence>
<comment type="similarity">
    <text evidence="3">Belongs to the IPP isomerase type 1 family.</text>
</comment>
<evidence type="ECO:0000256" key="4">
    <source>
        <dbReference type="ARBA" id="ARBA00012057"/>
    </source>
</evidence>
<dbReference type="GO" id="GO:0005737">
    <property type="term" value="C:cytoplasm"/>
    <property type="evidence" value="ECO:0007669"/>
    <property type="project" value="TreeGrafter"/>
</dbReference>
<dbReference type="SUPFAM" id="SSF51735">
    <property type="entry name" value="NAD(P)-binding Rossmann-fold domains"/>
    <property type="match status" value="1"/>
</dbReference>
<keyword evidence="9" id="KW-0443">Lipid metabolism</keyword>
<keyword evidence="5" id="KW-0444">Lipid biosynthesis</keyword>
<dbReference type="GO" id="GO:0009240">
    <property type="term" value="P:isopentenyl diphosphate biosynthetic process"/>
    <property type="evidence" value="ECO:0007669"/>
    <property type="project" value="TreeGrafter"/>
</dbReference>
<keyword evidence="10" id="KW-0414">Isoprene biosynthesis</keyword>
<keyword evidence="11" id="KW-0413">Isomerase</keyword>
<keyword evidence="6" id="KW-0479">Metal-binding</keyword>
<dbReference type="PANTHER" id="PTHR10885">
    <property type="entry name" value="ISOPENTENYL-DIPHOSPHATE DELTA-ISOMERASE"/>
    <property type="match status" value="1"/>
</dbReference>
<evidence type="ECO:0000256" key="6">
    <source>
        <dbReference type="ARBA" id="ARBA00022723"/>
    </source>
</evidence>
<feature type="domain" description="Nudix hydrolase" evidence="14">
    <location>
        <begin position="73"/>
        <end position="221"/>
    </location>
</feature>
<comment type="pathway">
    <text evidence="2">Isoprenoid biosynthesis; dimethylallyl diphosphate biosynthesis; dimethylallyl diphosphate from isopentenyl diphosphate: step 1/1.</text>
</comment>
<dbReference type="PROSITE" id="PS51462">
    <property type="entry name" value="NUDIX"/>
    <property type="match status" value="1"/>
</dbReference>
<comment type="caution">
    <text evidence="15">The sequence shown here is derived from an EMBL/GenBank/DDBJ whole genome shotgun (WGS) entry which is preliminary data.</text>
</comment>
<dbReference type="GO" id="GO:0004452">
    <property type="term" value="F:isopentenyl-diphosphate delta-isomerase activity"/>
    <property type="evidence" value="ECO:0007669"/>
    <property type="project" value="UniProtKB-EC"/>
</dbReference>
<dbReference type="Gene3D" id="3.40.50.720">
    <property type="entry name" value="NAD(P)-binding Rossmann-like Domain"/>
    <property type="match status" value="1"/>
</dbReference>
<evidence type="ECO:0000256" key="12">
    <source>
        <dbReference type="ARBA" id="ARBA00029294"/>
    </source>
</evidence>
<dbReference type="STRING" id="1890683.A0A427Y8P2"/>
<keyword evidence="16" id="KW-1185">Reference proteome</keyword>
<dbReference type="Pfam" id="PF13460">
    <property type="entry name" value="NAD_binding_10"/>
    <property type="match status" value="1"/>
</dbReference>
<evidence type="ECO:0000256" key="7">
    <source>
        <dbReference type="ARBA" id="ARBA00022842"/>
    </source>
</evidence>
<evidence type="ECO:0000313" key="16">
    <source>
        <dbReference type="Proteomes" id="UP000279259"/>
    </source>
</evidence>
<evidence type="ECO:0000256" key="3">
    <source>
        <dbReference type="ARBA" id="ARBA00007579"/>
    </source>
</evidence>
<evidence type="ECO:0000256" key="13">
    <source>
        <dbReference type="SAM" id="MobiDB-lite"/>
    </source>
</evidence>